<dbReference type="Gene3D" id="2.60.120.10">
    <property type="entry name" value="Jelly Rolls"/>
    <property type="match status" value="1"/>
</dbReference>
<dbReference type="InterPro" id="IPR037923">
    <property type="entry name" value="HTH-like"/>
</dbReference>
<organism evidence="5 6">
    <name type="scientific">Pedobacter chinensis</name>
    <dbReference type="NCBI Taxonomy" id="2282421"/>
    <lineage>
        <taxon>Bacteria</taxon>
        <taxon>Pseudomonadati</taxon>
        <taxon>Bacteroidota</taxon>
        <taxon>Sphingobacteriia</taxon>
        <taxon>Sphingobacteriales</taxon>
        <taxon>Sphingobacteriaceae</taxon>
        <taxon>Pedobacter</taxon>
    </lineage>
</organism>
<dbReference type="GO" id="GO:0003700">
    <property type="term" value="F:DNA-binding transcription factor activity"/>
    <property type="evidence" value="ECO:0007669"/>
    <property type="project" value="InterPro"/>
</dbReference>
<dbReference type="SUPFAM" id="SSF46689">
    <property type="entry name" value="Homeodomain-like"/>
    <property type="match status" value="1"/>
</dbReference>
<dbReference type="SMART" id="SM00342">
    <property type="entry name" value="HTH_ARAC"/>
    <property type="match status" value="1"/>
</dbReference>
<proteinExistence type="predicted"/>
<keyword evidence="6" id="KW-1185">Reference proteome</keyword>
<dbReference type="AlphaFoldDB" id="A0A369PVF4"/>
<dbReference type="InterPro" id="IPR003313">
    <property type="entry name" value="AraC-bd"/>
</dbReference>
<dbReference type="InterPro" id="IPR014710">
    <property type="entry name" value="RmlC-like_jellyroll"/>
</dbReference>
<dbReference type="PANTHER" id="PTHR43280">
    <property type="entry name" value="ARAC-FAMILY TRANSCRIPTIONAL REGULATOR"/>
    <property type="match status" value="1"/>
</dbReference>
<keyword evidence="3" id="KW-0804">Transcription</keyword>
<dbReference type="GO" id="GO:0043565">
    <property type="term" value="F:sequence-specific DNA binding"/>
    <property type="evidence" value="ECO:0007669"/>
    <property type="project" value="InterPro"/>
</dbReference>
<dbReference type="PANTHER" id="PTHR43280:SF2">
    <property type="entry name" value="HTH-TYPE TRANSCRIPTIONAL REGULATOR EXSA"/>
    <property type="match status" value="1"/>
</dbReference>
<dbReference type="PROSITE" id="PS01124">
    <property type="entry name" value="HTH_ARAC_FAMILY_2"/>
    <property type="match status" value="1"/>
</dbReference>
<name>A0A369PVF4_9SPHI</name>
<gene>
    <name evidence="5" type="ORF">DU508_20955</name>
</gene>
<dbReference type="Proteomes" id="UP000253961">
    <property type="component" value="Unassembled WGS sequence"/>
</dbReference>
<sequence length="278" mass="32533">MIKDVLHQPFELILKEPMDVCPRGMHQVSFFEFVYIVKGKGKQLINETKIDYSTGQLFLLAPEDGHDFVFETTTQLFFIRIDHIYLKDNSKSLLQKIELILNNVNKIPGCVLKKKEDKIAVNAIMKAIIYEHQNKTRYSQELINSYIGTILVIVARNLMIAVPGKIDAMTDHRITGILQYVQANIYSPEKLRVAVISKEFNVSETYLGRFFKKQTNETLQQYIETYKLKLIEYRLIQSDLRINEIVDQFGFTDKSHLNRFFKKFHQVSPSDYRKNNLN</sequence>
<dbReference type="Gene3D" id="1.10.10.60">
    <property type="entry name" value="Homeodomain-like"/>
    <property type="match status" value="2"/>
</dbReference>
<dbReference type="RefSeq" id="WP_115404624.1">
    <property type="nucleotide sequence ID" value="NZ_QPKV01000012.1"/>
</dbReference>
<evidence type="ECO:0000256" key="2">
    <source>
        <dbReference type="ARBA" id="ARBA00023125"/>
    </source>
</evidence>
<keyword evidence="2" id="KW-0238">DNA-binding</keyword>
<comment type="caution">
    <text evidence="5">The sequence shown here is derived from an EMBL/GenBank/DDBJ whole genome shotgun (WGS) entry which is preliminary data.</text>
</comment>
<protein>
    <submittedName>
        <fullName evidence="5">AraC family transcriptional regulator</fullName>
    </submittedName>
</protein>
<evidence type="ECO:0000313" key="6">
    <source>
        <dbReference type="Proteomes" id="UP000253961"/>
    </source>
</evidence>
<dbReference type="InterPro" id="IPR009057">
    <property type="entry name" value="Homeodomain-like_sf"/>
</dbReference>
<dbReference type="EMBL" id="QPKV01000012">
    <property type="protein sequence ID" value="RDC54689.1"/>
    <property type="molecule type" value="Genomic_DNA"/>
</dbReference>
<dbReference type="Pfam" id="PF12833">
    <property type="entry name" value="HTH_18"/>
    <property type="match status" value="1"/>
</dbReference>
<reference evidence="5 6" key="1">
    <citation type="submission" date="2018-07" db="EMBL/GenBank/DDBJ databases">
        <title>Pedobacter sp. nov., isolated from soil.</title>
        <authorList>
            <person name="Zhou L.Y."/>
            <person name="Du Z.J."/>
        </authorList>
    </citation>
    <scope>NUCLEOTIDE SEQUENCE [LARGE SCALE GENOMIC DNA]</scope>
    <source>
        <strain evidence="5 6">JDX94</strain>
    </source>
</reference>
<evidence type="ECO:0000256" key="1">
    <source>
        <dbReference type="ARBA" id="ARBA00023015"/>
    </source>
</evidence>
<dbReference type="Pfam" id="PF02311">
    <property type="entry name" value="AraC_binding"/>
    <property type="match status" value="1"/>
</dbReference>
<dbReference type="OrthoDB" id="636258at2"/>
<dbReference type="SUPFAM" id="SSF51215">
    <property type="entry name" value="Regulatory protein AraC"/>
    <property type="match status" value="1"/>
</dbReference>
<evidence type="ECO:0000259" key="4">
    <source>
        <dbReference type="PROSITE" id="PS01124"/>
    </source>
</evidence>
<feature type="domain" description="HTH araC/xylS-type" evidence="4">
    <location>
        <begin position="175"/>
        <end position="275"/>
    </location>
</feature>
<evidence type="ECO:0000256" key="3">
    <source>
        <dbReference type="ARBA" id="ARBA00023163"/>
    </source>
</evidence>
<evidence type="ECO:0000313" key="5">
    <source>
        <dbReference type="EMBL" id="RDC54689.1"/>
    </source>
</evidence>
<accession>A0A369PVF4</accession>
<keyword evidence="1" id="KW-0805">Transcription regulation</keyword>
<dbReference type="InterPro" id="IPR018060">
    <property type="entry name" value="HTH_AraC"/>
</dbReference>